<dbReference type="GO" id="GO:0005840">
    <property type="term" value="C:ribosome"/>
    <property type="evidence" value="ECO:0007669"/>
    <property type="project" value="InterPro"/>
</dbReference>
<keyword evidence="3" id="KW-1185">Reference proteome</keyword>
<dbReference type="AlphaFoldDB" id="B0DT42"/>
<dbReference type="SUPFAM" id="SSF50104">
    <property type="entry name" value="Translation proteins SH3-like domain"/>
    <property type="match status" value="1"/>
</dbReference>
<gene>
    <name evidence="2" type="ORF">LACBIDRAFT_332554</name>
</gene>
<dbReference type="Gene3D" id="2.30.30.30">
    <property type="match status" value="2"/>
</dbReference>
<evidence type="ECO:0000313" key="2">
    <source>
        <dbReference type="EMBL" id="EDR02209.1"/>
    </source>
</evidence>
<dbReference type="InterPro" id="IPR005824">
    <property type="entry name" value="KOW"/>
</dbReference>
<feature type="domain" description="KOW" evidence="1">
    <location>
        <begin position="97"/>
        <end position="124"/>
    </location>
</feature>
<protein>
    <submittedName>
        <fullName evidence="2">Predicted protein</fullName>
    </submittedName>
</protein>
<feature type="domain" description="KOW" evidence="1">
    <location>
        <begin position="16"/>
        <end position="43"/>
    </location>
</feature>
<evidence type="ECO:0000259" key="1">
    <source>
        <dbReference type="SMART" id="SM00739"/>
    </source>
</evidence>
<sequence length="347" mass="38548">MEDVTTTVPFSSLRKDLKVGDEVCILSGDHKGVMGWVVNQDEDYVCIFNDRTGTEIEVSPGIVQFFTSPFVFGTESSELKAPFTDAQKRVMKGDSNSHLVGKQVLVTKGDFRGYRGRIKSTVGEKRVLVELEPPRPRELLTDFTYPLEPAPPPSTLAGFLFPGYPFPDPQPSVPYPAAFLVQTPAIAGPSTPFPNSEDISMTPAWNPSSQTPCRGDDAPSPYWLRDNCFANMRLSLRLINTNPNFHRGKHKDKCGEFKGVVGDAVKVQLGFRILEVPFPYLIPERPECKSQVVTVFTGPHKGSQFRIKEFGEDFCGCSILKSTMLLRKVDVKIATNQLVVTAQDSRR</sequence>
<dbReference type="CDD" id="cd06083">
    <property type="entry name" value="KOW_Spt5_3"/>
    <property type="match status" value="1"/>
</dbReference>
<dbReference type="GO" id="GO:0003735">
    <property type="term" value="F:structural constituent of ribosome"/>
    <property type="evidence" value="ECO:0007669"/>
    <property type="project" value="InterPro"/>
</dbReference>
<dbReference type="HOGENOM" id="CLU_076404_0_0_1"/>
<dbReference type="GeneID" id="6082737"/>
<dbReference type="InterPro" id="IPR014722">
    <property type="entry name" value="Rib_uL2_dom2"/>
</dbReference>
<evidence type="ECO:0000313" key="3">
    <source>
        <dbReference type="Proteomes" id="UP000001194"/>
    </source>
</evidence>
<organism evidence="3">
    <name type="scientific">Laccaria bicolor (strain S238N-H82 / ATCC MYA-4686)</name>
    <name type="common">Bicoloured deceiver</name>
    <name type="synonym">Laccaria laccata var. bicolor</name>
    <dbReference type="NCBI Taxonomy" id="486041"/>
    <lineage>
        <taxon>Eukaryota</taxon>
        <taxon>Fungi</taxon>
        <taxon>Dikarya</taxon>
        <taxon>Basidiomycota</taxon>
        <taxon>Agaricomycotina</taxon>
        <taxon>Agaricomycetes</taxon>
        <taxon>Agaricomycetidae</taxon>
        <taxon>Agaricales</taxon>
        <taxon>Agaricineae</taxon>
        <taxon>Hydnangiaceae</taxon>
        <taxon>Laccaria</taxon>
    </lineage>
</organism>
<dbReference type="PROSITE" id="PS01108">
    <property type="entry name" value="RIBOSOMAL_L24"/>
    <property type="match status" value="1"/>
</dbReference>
<dbReference type="InterPro" id="IPR008991">
    <property type="entry name" value="Translation_prot_SH3-like_sf"/>
</dbReference>
<dbReference type="OrthoDB" id="3065240at2759"/>
<dbReference type="RefSeq" id="XP_001887154.1">
    <property type="nucleotide sequence ID" value="XM_001887119.1"/>
</dbReference>
<proteinExistence type="predicted"/>
<dbReference type="SMART" id="SM00739">
    <property type="entry name" value="KOW"/>
    <property type="match status" value="2"/>
</dbReference>
<dbReference type="InterPro" id="IPR005825">
    <property type="entry name" value="Ribosomal_uL24_CS"/>
</dbReference>
<dbReference type="KEGG" id="lbc:LACBIDRAFT_332554"/>
<accession>B0DT42</accession>
<dbReference type="InterPro" id="IPR041976">
    <property type="entry name" value="KOW_Spt5_3"/>
</dbReference>
<name>B0DT42_LACBS</name>
<dbReference type="Proteomes" id="UP000001194">
    <property type="component" value="Unassembled WGS sequence"/>
</dbReference>
<dbReference type="EMBL" id="DS547132">
    <property type="protein sequence ID" value="EDR02209.1"/>
    <property type="molecule type" value="Genomic_DNA"/>
</dbReference>
<dbReference type="InParanoid" id="B0DT42"/>
<reference evidence="2 3" key="1">
    <citation type="journal article" date="2008" name="Nature">
        <title>The genome of Laccaria bicolor provides insights into mycorrhizal symbiosis.</title>
        <authorList>
            <person name="Martin F."/>
            <person name="Aerts A."/>
            <person name="Ahren D."/>
            <person name="Brun A."/>
            <person name="Danchin E.G.J."/>
            <person name="Duchaussoy F."/>
            <person name="Gibon J."/>
            <person name="Kohler A."/>
            <person name="Lindquist E."/>
            <person name="Pereda V."/>
            <person name="Salamov A."/>
            <person name="Shapiro H.J."/>
            <person name="Wuyts J."/>
            <person name="Blaudez D."/>
            <person name="Buee M."/>
            <person name="Brokstein P."/>
            <person name="Canbaeck B."/>
            <person name="Cohen D."/>
            <person name="Courty P.E."/>
            <person name="Coutinho P.M."/>
            <person name="Delaruelle C."/>
            <person name="Detter J.C."/>
            <person name="Deveau A."/>
            <person name="DiFazio S."/>
            <person name="Duplessis S."/>
            <person name="Fraissinet-Tachet L."/>
            <person name="Lucic E."/>
            <person name="Frey-Klett P."/>
            <person name="Fourrey C."/>
            <person name="Feussner I."/>
            <person name="Gay G."/>
            <person name="Grimwood J."/>
            <person name="Hoegger P.J."/>
            <person name="Jain P."/>
            <person name="Kilaru S."/>
            <person name="Labbe J."/>
            <person name="Lin Y.C."/>
            <person name="Legue V."/>
            <person name="Le Tacon F."/>
            <person name="Marmeisse R."/>
            <person name="Melayah D."/>
            <person name="Montanini B."/>
            <person name="Muratet M."/>
            <person name="Nehls U."/>
            <person name="Niculita-Hirzel H."/>
            <person name="Oudot-Le Secq M.P."/>
            <person name="Peter M."/>
            <person name="Quesneville H."/>
            <person name="Rajashekar B."/>
            <person name="Reich M."/>
            <person name="Rouhier N."/>
            <person name="Schmutz J."/>
            <person name="Yin T."/>
            <person name="Chalot M."/>
            <person name="Henrissat B."/>
            <person name="Kuees U."/>
            <person name="Lucas S."/>
            <person name="Van de Peer Y."/>
            <person name="Podila G.K."/>
            <person name="Polle A."/>
            <person name="Pukkila P.J."/>
            <person name="Richardson P.M."/>
            <person name="Rouze P."/>
            <person name="Sanders I.R."/>
            <person name="Stajich J.E."/>
            <person name="Tunlid A."/>
            <person name="Tuskan G."/>
            <person name="Grigoriev I.V."/>
        </authorList>
    </citation>
    <scope>NUCLEOTIDE SEQUENCE [LARGE SCALE GENOMIC DNA]</scope>
    <source>
        <strain evidence="3">S238N-H82 / ATCC MYA-4686</strain>
    </source>
</reference>
<dbReference type="GO" id="GO:0006412">
    <property type="term" value="P:translation"/>
    <property type="evidence" value="ECO:0007669"/>
    <property type="project" value="InterPro"/>
</dbReference>